<gene>
    <name evidence="2" type="ORF">HRI_005256800</name>
</gene>
<accession>A0A9W7JHV1</accession>
<sequence>MAFGFFGYLLILSLFFKHFTCQLPNTDEYYVSDFLKKMGLNSSLSYNFSASVCSWEGSVIVLKASSLGLSGLIPDITIGKLTKLQYLDLSNNKITAFQGTCLRVQL</sequence>
<feature type="signal peptide" evidence="1">
    <location>
        <begin position="1"/>
        <end position="21"/>
    </location>
</feature>
<dbReference type="PROSITE" id="PS51450">
    <property type="entry name" value="LRR"/>
    <property type="match status" value="1"/>
</dbReference>
<dbReference type="EMBL" id="BSYR01000092">
    <property type="protein sequence ID" value="GMJ15876.1"/>
    <property type="molecule type" value="Genomic_DNA"/>
</dbReference>
<organism evidence="2 3">
    <name type="scientific">Hibiscus trionum</name>
    <name type="common">Flower of an hour</name>
    <dbReference type="NCBI Taxonomy" id="183268"/>
    <lineage>
        <taxon>Eukaryota</taxon>
        <taxon>Viridiplantae</taxon>
        <taxon>Streptophyta</taxon>
        <taxon>Embryophyta</taxon>
        <taxon>Tracheophyta</taxon>
        <taxon>Spermatophyta</taxon>
        <taxon>Magnoliopsida</taxon>
        <taxon>eudicotyledons</taxon>
        <taxon>Gunneridae</taxon>
        <taxon>Pentapetalae</taxon>
        <taxon>rosids</taxon>
        <taxon>malvids</taxon>
        <taxon>Malvales</taxon>
        <taxon>Malvaceae</taxon>
        <taxon>Malvoideae</taxon>
        <taxon>Hibiscus</taxon>
    </lineage>
</organism>
<feature type="chain" id="PRO_5040981507" evidence="1">
    <location>
        <begin position="22"/>
        <end position="106"/>
    </location>
</feature>
<dbReference type="OrthoDB" id="1723878at2759"/>
<proteinExistence type="predicted"/>
<dbReference type="Proteomes" id="UP001165190">
    <property type="component" value="Unassembled WGS sequence"/>
</dbReference>
<evidence type="ECO:0000256" key="1">
    <source>
        <dbReference type="SAM" id="SignalP"/>
    </source>
</evidence>
<evidence type="ECO:0000313" key="2">
    <source>
        <dbReference type="EMBL" id="GMJ15876.1"/>
    </source>
</evidence>
<dbReference type="InterPro" id="IPR032675">
    <property type="entry name" value="LRR_dom_sf"/>
</dbReference>
<keyword evidence="3" id="KW-1185">Reference proteome</keyword>
<dbReference type="AlphaFoldDB" id="A0A9W7JHV1"/>
<evidence type="ECO:0000313" key="3">
    <source>
        <dbReference type="Proteomes" id="UP001165190"/>
    </source>
</evidence>
<comment type="caution">
    <text evidence="2">The sequence shown here is derived from an EMBL/GenBank/DDBJ whole genome shotgun (WGS) entry which is preliminary data.</text>
</comment>
<name>A0A9W7JHV1_HIBTR</name>
<protein>
    <submittedName>
        <fullName evidence="2">Uncharacterized protein</fullName>
    </submittedName>
</protein>
<dbReference type="Gene3D" id="3.80.10.10">
    <property type="entry name" value="Ribonuclease Inhibitor"/>
    <property type="match status" value="1"/>
</dbReference>
<keyword evidence="1" id="KW-0732">Signal</keyword>
<reference evidence="2" key="1">
    <citation type="submission" date="2023-05" db="EMBL/GenBank/DDBJ databases">
        <title>Genome and transcriptome analyses reveal genes involved in the formation of fine ridges on petal epidermal cells in Hibiscus trionum.</title>
        <authorList>
            <person name="Koshimizu S."/>
            <person name="Masuda S."/>
            <person name="Ishii T."/>
            <person name="Shirasu K."/>
            <person name="Hoshino A."/>
            <person name="Arita M."/>
        </authorList>
    </citation>
    <scope>NUCLEOTIDE SEQUENCE</scope>
    <source>
        <strain evidence="2">Hamamatsu line</strain>
    </source>
</reference>
<dbReference type="InterPro" id="IPR001611">
    <property type="entry name" value="Leu-rich_rpt"/>
</dbReference>
<dbReference type="SUPFAM" id="SSF52058">
    <property type="entry name" value="L domain-like"/>
    <property type="match status" value="1"/>
</dbReference>